<dbReference type="Pfam" id="PF19700">
    <property type="entry name" value="DUF6198"/>
    <property type="match status" value="1"/>
</dbReference>
<sequence>MIRRYFEKAGWGRLLVMVVGNIFLGLGIAVFKLSGLGNDPYSGMVMALSDCVGMAYANFLVLINLAVFVLEIIFGRKFIGAGTVVNALLLGYIVTFFYNLLSNGIGIPEVMWQKLVVVCIGVVVCSFGVSMYQTPDVGAAPYDSMSLIMAMRKPSISYFWHRISTDALCALICFLAGGIVGIGTLLSAFCLGPFISFFDAKFTLPLLRKIEKK</sequence>
<organism evidence="2 3">
    <name type="scientific">Blautia stercoris</name>
    <dbReference type="NCBI Taxonomy" id="871664"/>
    <lineage>
        <taxon>Bacteria</taxon>
        <taxon>Bacillati</taxon>
        <taxon>Bacillota</taxon>
        <taxon>Clostridia</taxon>
        <taxon>Lachnospirales</taxon>
        <taxon>Lachnospiraceae</taxon>
        <taxon>Blautia</taxon>
    </lineage>
</organism>
<feature type="transmembrane region" description="Helical" evidence="1">
    <location>
        <begin position="159"/>
        <end position="180"/>
    </location>
</feature>
<proteinExistence type="predicted"/>
<keyword evidence="1" id="KW-0812">Transmembrane</keyword>
<dbReference type="EMBL" id="JACRTP010000005">
    <property type="protein sequence ID" value="MBC8629309.1"/>
    <property type="molecule type" value="Genomic_DNA"/>
</dbReference>
<protein>
    <recommendedName>
        <fullName evidence="4">YitT family protein</fullName>
    </recommendedName>
</protein>
<dbReference type="PANTHER" id="PTHR40078">
    <property type="entry name" value="INTEGRAL MEMBRANE PROTEIN-RELATED"/>
    <property type="match status" value="1"/>
</dbReference>
<dbReference type="RefSeq" id="WP_117456631.1">
    <property type="nucleotide sequence ID" value="NZ_JACRTP010000005.1"/>
</dbReference>
<keyword evidence="1" id="KW-0472">Membrane</keyword>
<keyword evidence="1" id="KW-1133">Transmembrane helix</keyword>
<dbReference type="PANTHER" id="PTHR40078:SF1">
    <property type="entry name" value="INTEGRAL MEMBRANE PROTEIN"/>
    <property type="match status" value="1"/>
</dbReference>
<feature type="transmembrane region" description="Helical" evidence="1">
    <location>
        <begin position="12"/>
        <end position="33"/>
    </location>
</feature>
<name>A0ABR7PD11_9FIRM</name>
<dbReference type="InterPro" id="IPR038750">
    <property type="entry name" value="YczE/YyaS-like"/>
</dbReference>
<keyword evidence="3" id="KW-1185">Reference proteome</keyword>
<feature type="transmembrane region" description="Helical" evidence="1">
    <location>
        <begin position="112"/>
        <end position="132"/>
    </location>
</feature>
<evidence type="ECO:0000313" key="2">
    <source>
        <dbReference type="EMBL" id="MBC8629309.1"/>
    </source>
</evidence>
<feature type="transmembrane region" description="Helical" evidence="1">
    <location>
        <begin position="81"/>
        <end position="100"/>
    </location>
</feature>
<comment type="caution">
    <text evidence="2">The sequence shown here is derived from an EMBL/GenBank/DDBJ whole genome shotgun (WGS) entry which is preliminary data.</text>
</comment>
<evidence type="ECO:0000313" key="3">
    <source>
        <dbReference type="Proteomes" id="UP000661649"/>
    </source>
</evidence>
<reference evidence="2 3" key="1">
    <citation type="submission" date="2020-08" db="EMBL/GenBank/DDBJ databases">
        <title>Genome public.</title>
        <authorList>
            <person name="Liu C."/>
            <person name="Sun Q."/>
        </authorList>
    </citation>
    <scope>NUCLEOTIDE SEQUENCE [LARGE SCALE GENOMIC DNA]</scope>
    <source>
        <strain evidence="2 3">3_YM_SP_D4_24.mj</strain>
    </source>
</reference>
<gene>
    <name evidence="2" type="ORF">H8712_11925</name>
</gene>
<evidence type="ECO:0000256" key="1">
    <source>
        <dbReference type="SAM" id="Phobius"/>
    </source>
</evidence>
<dbReference type="Proteomes" id="UP000661649">
    <property type="component" value="Unassembled WGS sequence"/>
</dbReference>
<evidence type="ECO:0008006" key="4">
    <source>
        <dbReference type="Google" id="ProtNLM"/>
    </source>
</evidence>
<accession>A0ABR7PD11</accession>
<feature type="transmembrane region" description="Helical" evidence="1">
    <location>
        <begin position="53"/>
        <end position="74"/>
    </location>
</feature>